<evidence type="ECO:0000313" key="2">
    <source>
        <dbReference type="Proteomes" id="UP001240236"/>
    </source>
</evidence>
<accession>A0AAE4AUK9</accession>
<gene>
    <name evidence="1" type="ORF">J2S42_000539</name>
</gene>
<name>A0AAE4AUK9_9ACTN</name>
<dbReference type="Gene3D" id="3.40.50.720">
    <property type="entry name" value="NAD(P)-binding Rossmann-like Domain"/>
    <property type="match status" value="1"/>
</dbReference>
<sequence>MYGRLDVLVDNAAVNSVVAPLEHTGAAAAAALLDANVLGSLRVTDAFVDRHGPVQR</sequence>
<proteinExistence type="predicted"/>
<keyword evidence="2" id="KW-1185">Reference proteome</keyword>
<reference evidence="1 2" key="1">
    <citation type="submission" date="2023-07" db="EMBL/GenBank/DDBJ databases">
        <title>Sequencing the genomes of 1000 actinobacteria strains.</title>
        <authorList>
            <person name="Klenk H.-P."/>
        </authorList>
    </citation>
    <scope>NUCLEOTIDE SEQUENCE [LARGE SCALE GENOMIC DNA]</scope>
    <source>
        <strain evidence="1 2">DSM 44709</strain>
    </source>
</reference>
<dbReference type="AlphaFoldDB" id="A0AAE4AUK9"/>
<dbReference type="EMBL" id="JAUSUZ010000001">
    <property type="protein sequence ID" value="MDQ0363870.1"/>
    <property type="molecule type" value="Genomic_DNA"/>
</dbReference>
<dbReference type="Proteomes" id="UP001240236">
    <property type="component" value="Unassembled WGS sequence"/>
</dbReference>
<comment type="caution">
    <text evidence="1">The sequence shown here is derived from an EMBL/GenBank/DDBJ whole genome shotgun (WGS) entry which is preliminary data.</text>
</comment>
<organism evidence="1 2">
    <name type="scientific">Catenuloplanes indicus</name>
    <dbReference type="NCBI Taxonomy" id="137267"/>
    <lineage>
        <taxon>Bacteria</taxon>
        <taxon>Bacillati</taxon>
        <taxon>Actinomycetota</taxon>
        <taxon>Actinomycetes</taxon>
        <taxon>Micromonosporales</taxon>
        <taxon>Micromonosporaceae</taxon>
        <taxon>Catenuloplanes</taxon>
    </lineage>
</organism>
<dbReference type="InterPro" id="IPR036291">
    <property type="entry name" value="NAD(P)-bd_dom_sf"/>
</dbReference>
<protein>
    <submittedName>
        <fullName evidence="1">NAD(P)-dependent dehydrogenase (Short-subunit alcohol dehydrogenase family)</fullName>
    </submittedName>
</protein>
<dbReference type="SUPFAM" id="SSF51735">
    <property type="entry name" value="NAD(P)-binding Rossmann-fold domains"/>
    <property type="match status" value="1"/>
</dbReference>
<evidence type="ECO:0000313" key="1">
    <source>
        <dbReference type="EMBL" id="MDQ0363870.1"/>
    </source>
</evidence>
<dbReference type="RefSeq" id="WP_307234828.1">
    <property type="nucleotide sequence ID" value="NZ_JAUSUZ010000001.1"/>
</dbReference>